<dbReference type="Proteomes" id="UP000827872">
    <property type="component" value="Linkage Group LG12"/>
</dbReference>
<reference evidence="1" key="1">
    <citation type="submission" date="2021-08" db="EMBL/GenBank/DDBJ databases">
        <title>The first chromosome-level gecko genome reveals the dynamic sex chromosomes of Neotropical dwarf geckos (Sphaerodactylidae: Sphaerodactylus).</title>
        <authorList>
            <person name="Pinto B.J."/>
            <person name="Keating S.E."/>
            <person name="Gamble T."/>
        </authorList>
    </citation>
    <scope>NUCLEOTIDE SEQUENCE</scope>
    <source>
        <strain evidence="1">TG3544</strain>
    </source>
</reference>
<sequence>MVEENEAEENEAEKAAERGAAEKKAGESEDRTGGTPHKNYRFNIPTAGTKIDFCPSWRFPILIKQQFEKVLSKPLGALSNKVLPSCKA</sequence>
<keyword evidence="2" id="KW-1185">Reference proteome</keyword>
<comment type="caution">
    <text evidence="1">The sequence shown here is derived from an EMBL/GenBank/DDBJ whole genome shotgun (WGS) entry which is preliminary data.</text>
</comment>
<evidence type="ECO:0000313" key="1">
    <source>
        <dbReference type="EMBL" id="KAH7998410.1"/>
    </source>
</evidence>
<proteinExistence type="predicted"/>
<protein>
    <submittedName>
        <fullName evidence="1">Uncharacterized protein</fullName>
    </submittedName>
</protein>
<dbReference type="EMBL" id="CM037625">
    <property type="protein sequence ID" value="KAH7998410.1"/>
    <property type="molecule type" value="Genomic_DNA"/>
</dbReference>
<gene>
    <name evidence="1" type="ORF">K3G42_016213</name>
</gene>
<name>A0ACB8F0D1_9SAUR</name>
<organism evidence="1 2">
    <name type="scientific">Sphaerodactylus townsendi</name>
    <dbReference type="NCBI Taxonomy" id="933632"/>
    <lineage>
        <taxon>Eukaryota</taxon>
        <taxon>Metazoa</taxon>
        <taxon>Chordata</taxon>
        <taxon>Craniata</taxon>
        <taxon>Vertebrata</taxon>
        <taxon>Euteleostomi</taxon>
        <taxon>Lepidosauria</taxon>
        <taxon>Squamata</taxon>
        <taxon>Bifurcata</taxon>
        <taxon>Gekkota</taxon>
        <taxon>Sphaerodactylidae</taxon>
        <taxon>Sphaerodactylus</taxon>
    </lineage>
</organism>
<evidence type="ECO:0000313" key="2">
    <source>
        <dbReference type="Proteomes" id="UP000827872"/>
    </source>
</evidence>
<accession>A0ACB8F0D1</accession>